<dbReference type="InterPro" id="IPR000033">
    <property type="entry name" value="LDLR_classB_rpt"/>
</dbReference>
<sequence>MKCHGIVFVLLLCLIGQGLQNKIIFSAVNNIKEKNLITGEVSYLITNLQSDIFCIDYDYNTGYLYIPRFNKHDILRLRYPSEKTYNIENVTMTNSPVNLAIDTLYKHVYWSEYNNGNLLRCNLDGSNKSFILHDSIGYMYALTLDIQNRWLYYSTVSLSYSIRLRRARLDGTEIQTLIESAVSPMDRVIALSIDNNEDRLYWMGFDRGDLKSSNFNGTNVIDVHRTNTIRLNRAIHLYGNTVYCVNDRQILDVTVSPSTTVNVIHSDIETMYAQKEIEVSKNVNGWFEDVGKILWGYIEYRSRMSSKTDTFK</sequence>
<proteinExistence type="predicted"/>
<dbReference type="SMART" id="SM00135">
    <property type="entry name" value="LY"/>
    <property type="match status" value="3"/>
</dbReference>
<gene>
    <name evidence="3" type="ORF">MCOR_4339</name>
</gene>
<dbReference type="Proteomes" id="UP000507470">
    <property type="component" value="Unassembled WGS sequence"/>
</dbReference>
<protein>
    <submittedName>
        <fullName evidence="3">LRP8</fullName>
    </submittedName>
</protein>
<dbReference type="AlphaFoldDB" id="A0A6J8A7Y7"/>
<dbReference type="PROSITE" id="PS51120">
    <property type="entry name" value="LDLRB"/>
    <property type="match status" value="1"/>
</dbReference>
<dbReference type="PANTHER" id="PTHR46513">
    <property type="entry name" value="VITELLOGENIN RECEPTOR-LIKE PROTEIN-RELATED-RELATED"/>
    <property type="match status" value="1"/>
</dbReference>
<dbReference type="EMBL" id="CACVKT020000743">
    <property type="protein sequence ID" value="CAC5362614.1"/>
    <property type="molecule type" value="Genomic_DNA"/>
</dbReference>
<evidence type="ECO:0000313" key="3">
    <source>
        <dbReference type="EMBL" id="CAC5362614.1"/>
    </source>
</evidence>
<evidence type="ECO:0000256" key="2">
    <source>
        <dbReference type="SAM" id="SignalP"/>
    </source>
</evidence>
<name>A0A6J8A7Y7_MYTCO</name>
<dbReference type="OrthoDB" id="382013at2759"/>
<feature type="chain" id="PRO_5026782651" evidence="2">
    <location>
        <begin position="21"/>
        <end position="312"/>
    </location>
</feature>
<feature type="repeat" description="LDL-receptor class B" evidence="1">
    <location>
        <begin position="106"/>
        <end position="148"/>
    </location>
</feature>
<dbReference type="InterPro" id="IPR011042">
    <property type="entry name" value="6-blade_b-propeller_TolB-like"/>
</dbReference>
<reference evidence="3 4" key="1">
    <citation type="submission" date="2020-06" db="EMBL/GenBank/DDBJ databases">
        <authorList>
            <person name="Li R."/>
            <person name="Bekaert M."/>
        </authorList>
    </citation>
    <scope>NUCLEOTIDE SEQUENCE [LARGE SCALE GENOMIC DNA]</scope>
    <source>
        <strain evidence="4">wild</strain>
    </source>
</reference>
<dbReference type="InterPro" id="IPR050778">
    <property type="entry name" value="Cueball_EGF_LRP_Nidogen"/>
</dbReference>
<feature type="signal peptide" evidence="2">
    <location>
        <begin position="1"/>
        <end position="20"/>
    </location>
</feature>
<keyword evidence="2" id="KW-0732">Signal</keyword>
<evidence type="ECO:0000313" key="4">
    <source>
        <dbReference type="Proteomes" id="UP000507470"/>
    </source>
</evidence>
<evidence type="ECO:0000256" key="1">
    <source>
        <dbReference type="PROSITE-ProRule" id="PRU00461"/>
    </source>
</evidence>
<keyword evidence="4" id="KW-1185">Reference proteome</keyword>
<dbReference type="SUPFAM" id="SSF63825">
    <property type="entry name" value="YWTD domain"/>
    <property type="match status" value="1"/>
</dbReference>
<dbReference type="Gene3D" id="2.120.10.30">
    <property type="entry name" value="TolB, C-terminal domain"/>
    <property type="match status" value="1"/>
</dbReference>
<accession>A0A6J8A7Y7</accession>
<organism evidence="3 4">
    <name type="scientific">Mytilus coruscus</name>
    <name type="common">Sea mussel</name>
    <dbReference type="NCBI Taxonomy" id="42192"/>
    <lineage>
        <taxon>Eukaryota</taxon>
        <taxon>Metazoa</taxon>
        <taxon>Spiralia</taxon>
        <taxon>Lophotrochozoa</taxon>
        <taxon>Mollusca</taxon>
        <taxon>Bivalvia</taxon>
        <taxon>Autobranchia</taxon>
        <taxon>Pteriomorphia</taxon>
        <taxon>Mytilida</taxon>
        <taxon>Mytiloidea</taxon>
        <taxon>Mytilidae</taxon>
        <taxon>Mytilinae</taxon>
        <taxon>Mytilus</taxon>
    </lineage>
</organism>